<organism evidence="3 4">
    <name type="scientific">Micrococcus terreus</name>
    <dbReference type="NCBI Taxonomy" id="574650"/>
    <lineage>
        <taxon>Bacteria</taxon>
        <taxon>Bacillati</taxon>
        <taxon>Actinomycetota</taxon>
        <taxon>Actinomycetes</taxon>
        <taxon>Micrococcales</taxon>
        <taxon>Micrococcaceae</taxon>
        <taxon>Micrococcus</taxon>
    </lineage>
</organism>
<reference evidence="3 4" key="1">
    <citation type="submission" date="2016-10" db="EMBL/GenBank/DDBJ databases">
        <authorList>
            <person name="de Groot N.N."/>
        </authorList>
    </citation>
    <scope>NUCLEOTIDE SEQUENCE [LARGE SCALE GENOMIC DNA]</scope>
    <source>
        <strain evidence="3 4">CGMCC 1.7054</strain>
    </source>
</reference>
<keyword evidence="1" id="KW-1133">Transmembrane helix</keyword>
<name>A0A1I7MKD1_9MICC</name>
<evidence type="ECO:0000313" key="4">
    <source>
        <dbReference type="Proteomes" id="UP000198881"/>
    </source>
</evidence>
<evidence type="ECO:0000259" key="2">
    <source>
        <dbReference type="Pfam" id="PF25362"/>
    </source>
</evidence>
<dbReference type="STRING" id="574650.SAMN04487966_10470"/>
<gene>
    <name evidence="3" type="ORF">SAMN04487966_10470</name>
</gene>
<evidence type="ECO:0000313" key="3">
    <source>
        <dbReference type="EMBL" id="SFV22360.1"/>
    </source>
</evidence>
<keyword evidence="1" id="KW-0472">Membrane</keyword>
<sequence>MTENAAASPLTLLTVAAIAALIFALIAWGWRNRKRRQQDLAAPAGVPQRVLDAEPLAGAEGMYVSTVRGRDWLDRIAVHGLGLRTTARLEVHPDGVALLRSGAENLFIPAADLTDVRLESGMQGKFVERDGLLVVSWMLGADEVSTGFRTRAAADRAPLMEALQSLTGTATAAVPATPDPTDTTDR</sequence>
<keyword evidence="1" id="KW-0812">Transmembrane</keyword>
<proteinExistence type="predicted"/>
<dbReference type="RefSeq" id="WP_245760641.1">
    <property type="nucleotide sequence ID" value="NZ_FPCG01000004.1"/>
</dbReference>
<feature type="domain" description="PH" evidence="2">
    <location>
        <begin position="51"/>
        <end position="163"/>
    </location>
</feature>
<evidence type="ECO:0000256" key="1">
    <source>
        <dbReference type="SAM" id="Phobius"/>
    </source>
</evidence>
<dbReference type="InterPro" id="IPR057446">
    <property type="entry name" value="PH_bac"/>
</dbReference>
<dbReference type="AlphaFoldDB" id="A0A1I7MKD1"/>
<accession>A0A1I7MKD1</accession>
<dbReference type="Pfam" id="PF25362">
    <property type="entry name" value="bPH_11"/>
    <property type="match status" value="1"/>
</dbReference>
<dbReference type="EMBL" id="FPCG01000004">
    <property type="protein sequence ID" value="SFV22360.1"/>
    <property type="molecule type" value="Genomic_DNA"/>
</dbReference>
<dbReference type="Proteomes" id="UP000198881">
    <property type="component" value="Unassembled WGS sequence"/>
</dbReference>
<protein>
    <recommendedName>
        <fullName evidence="2">PH domain-containing protein</fullName>
    </recommendedName>
</protein>
<keyword evidence="4" id="KW-1185">Reference proteome</keyword>
<feature type="transmembrane region" description="Helical" evidence="1">
    <location>
        <begin position="6"/>
        <end position="30"/>
    </location>
</feature>